<dbReference type="InterPro" id="IPR001645">
    <property type="entry name" value="Folylpolyglutamate_synth"/>
</dbReference>
<keyword evidence="5 10" id="KW-0547">Nucleotide-binding</keyword>
<evidence type="ECO:0000259" key="12">
    <source>
        <dbReference type="Pfam" id="PF08245"/>
    </source>
</evidence>
<dbReference type="InterPro" id="IPR036565">
    <property type="entry name" value="Mur-like_cat_sf"/>
</dbReference>
<evidence type="ECO:0000256" key="4">
    <source>
        <dbReference type="ARBA" id="ARBA00022723"/>
    </source>
</evidence>
<evidence type="ECO:0000256" key="8">
    <source>
        <dbReference type="ARBA" id="ARBA00030592"/>
    </source>
</evidence>
<keyword evidence="7" id="KW-0460">Magnesium</keyword>
<dbReference type="SUPFAM" id="SSF53244">
    <property type="entry name" value="MurD-like peptide ligases, peptide-binding domain"/>
    <property type="match status" value="1"/>
</dbReference>
<organism evidence="13 14">
    <name type="scientific">Ureibacillus galli</name>
    <dbReference type="NCBI Taxonomy" id="2762222"/>
    <lineage>
        <taxon>Bacteria</taxon>
        <taxon>Bacillati</taxon>
        <taxon>Bacillota</taxon>
        <taxon>Bacilli</taxon>
        <taxon>Bacillales</taxon>
        <taxon>Caryophanaceae</taxon>
        <taxon>Ureibacillus</taxon>
    </lineage>
</organism>
<dbReference type="EMBL" id="JACSQA010000011">
    <property type="protein sequence ID" value="MBD8026836.1"/>
    <property type="molecule type" value="Genomic_DNA"/>
</dbReference>
<name>A0ABR8XC76_9BACL</name>
<evidence type="ECO:0000313" key="14">
    <source>
        <dbReference type="Proteomes" id="UP000640930"/>
    </source>
</evidence>
<dbReference type="PIRSF" id="PIRSF001563">
    <property type="entry name" value="Folylpolyglu_synth"/>
    <property type="match status" value="1"/>
</dbReference>
<protein>
    <recommendedName>
        <fullName evidence="2">tetrahydrofolate synthase</fullName>
        <ecNumber evidence="2">6.3.2.17</ecNumber>
    </recommendedName>
    <alternativeName>
        <fullName evidence="8">Tetrahydrofolylpolyglutamate synthase</fullName>
    </alternativeName>
</protein>
<evidence type="ECO:0000256" key="2">
    <source>
        <dbReference type="ARBA" id="ARBA00013025"/>
    </source>
</evidence>
<evidence type="ECO:0000256" key="9">
    <source>
        <dbReference type="ARBA" id="ARBA00047493"/>
    </source>
</evidence>
<evidence type="ECO:0000259" key="11">
    <source>
        <dbReference type="Pfam" id="PF02875"/>
    </source>
</evidence>
<evidence type="ECO:0000256" key="7">
    <source>
        <dbReference type="ARBA" id="ARBA00022842"/>
    </source>
</evidence>
<feature type="domain" description="Mur ligase central" evidence="12">
    <location>
        <begin position="49"/>
        <end position="270"/>
    </location>
</feature>
<evidence type="ECO:0000256" key="3">
    <source>
        <dbReference type="ARBA" id="ARBA00022598"/>
    </source>
</evidence>
<dbReference type="Gene3D" id="3.40.1190.10">
    <property type="entry name" value="Mur-like, catalytic domain"/>
    <property type="match status" value="1"/>
</dbReference>
<reference evidence="13 14" key="1">
    <citation type="submission" date="2020-08" db="EMBL/GenBank/DDBJ databases">
        <title>A Genomic Blueprint of the Chicken Gut Microbiome.</title>
        <authorList>
            <person name="Gilroy R."/>
            <person name="Ravi A."/>
            <person name="Getino M."/>
            <person name="Pursley I."/>
            <person name="Horton D.L."/>
            <person name="Alikhan N.-F."/>
            <person name="Baker D."/>
            <person name="Gharbi K."/>
            <person name="Hall N."/>
            <person name="Watson M."/>
            <person name="Adriaenssens E.M."/>
            <person name="Foster-Nyarko E."/>
            <person name="Jarju S."/>
            <person name="Secka A."/>
            <person name="Antonio M."/>
            <person name="Oren A."/>
            <person name="Chaudhuri R."/>
            <person name="La Ragione R.M."/>
            <person name="Hildebrand F."/>
            <person name="Pallen M.J."/>
        </authorList>
    </citation>
    <scope>NUCLEOTIDE SEQUENCE [LARGE SCALE GENOMIC DNA]</scope>
    <source>
        <strain evidence="13 14">Re31</strain>
    </source>
</reference>
<dbReference type="InterPro" id="IPR036615">
    <property type="entry name" value="Mur_ligase_C_dom_sf"/>
</dbReference>
<keyword evidence="3 10" id="KW-0436">Ligase</keyword>
<comment type="similarity">
    <text evidence="1 10">Belongs to the folylpolyglutamate synthase family.</text>
</comment>
<gene>
    <name evidence="13" type="ORF">H9636_09205</name>
</gene>
<dbReference type="InterPro" id="IPR018109">
    <property type="entry name" value="Folylpolyglutamate_synth_CS"/>
</dbReference>
<keyword evidence="14" id="KW-1185">Reference proteome</keyword>
<dbReference type="PANTHER" id="PTHR11136">
    <property type="entry name" value="FOLYLPOLYGLUTAMATE SYNTHASE-RELATED"/>
    <property type="match status" value="1"/>
</dbReference>
<dbReference type="PANTHER" id="PTHR11136:SF0">
    <property type="entry name" value="DIHYDROFOLATE SYNTHETASE-RELATED"/>
    <property type="match status" value="1"/>
</dbReference>
<accession>A0ABR8XC76</accession>
<dbReference type="InterPro" id="IPR013221">
    <property type="entry name" value="Mur_ligase_cen"/>
</dbReference>
<evidence type="ECO:0000256" key="6">
    <source>
        <dbReference type="ARBA" id="ARBA00022840"/>
    </source>
</evidence>
<keyword evidence="4" id="KW-0479">Metal-binding</keyword>
<evidence type="ECO:0000256" key="10">
    <source>
        <dbReference type="PIRNR" id="PIRNR001563"/>
    </source>
</evidence>
<proteinExistence type="inferred from homology"/>
<dbReference type="RefSeq" id="WP_191707325.1">
    <property type="nucleotide sequence ID" value="NZ_JACSQA010000011.1"/>
</dbReference>
<sequence length="430" mass="48589">MFHSMEECTNFIFTLKASTYKGKPLEAVRKILHLLGNPEEKVKFIHFAGSNGKGSTLNATRAILMEHGLRVGAFISPHLERVNERITINHHQISDDAFLQYANQVVKIIRTNLDGQYPSFFEVMTVIALMHFANEQVDVALIETGIGGRIDSTNVITPEVSVITTISLEHTEILGDTIEKIAFEKAGIIKFEKPAVVGVKQIEAKEVMKQQGAECNAPLYFLNDDIVITNEKIGRLQQFDYRFQQNVFQSIPLAMQGAHQIDNAALAITASLLFDQDIKEHTIQQALRNARWEGRFELIRDGIIIDGAHNSEGTAALIETLKKAYPNQKYKFIYAALQDKDHEMSIQMMDQIATSMSFTEINLPRAAKAQNLATQSTHSTVRVNENWKQLIEDELTEKQENELLIITGSLYFIGEVRKYLVEKEENNHDS</sequence>
<dbReference type="NCBIfam" id="TIGR01499">
    <property type="entry name" value="folC"/>
    <property type="match status" value="1"/>
</dbReference>
<evidence type="ECO:0000256" key="5">
    <source>
        <dbReference type="ARBA" id="ARBA00022741"/>
    </source>
</evidence>
<keyword evidence="6 10" id="KW-0067">ATP-binding</keyword>
<dbReference type="Pfam" id="PF08245">
    <property type="entry name" value="Mur_ligase_M"/>
    <property type="match status" value="1"/>
</dbReference>
<dbReference type="Proteomes" id="UP000640930">
    <property type="component" value="Unassembled WGS sequence"/>
</dbReference>
<dbReference type="InterPro" id="IPR004101">
    <property type="entry name" value="Mur_ligase_C"/>
</dbReference>
<dbReference type="Gene3D" id="3.90.190.20">
    <property type="entry name" value="Mur ligase, C-terminal domain"/>
    <property type="match status" value="1"/>
</dbReference>
<dbReference type="SUPFAM" id="SSF53623">
    <property type="entry name" value="MurD-like peptide ligases, catalytic domain"/>
    <property type="match status" value="1"/>
</dbReference>
<feature type="domain" description="Mur ligase C-terminal" evidence="11">
    <location>
        <begin position="294"/>
        <end position="409"/>
    </location>
</feature>
<dbReference type="Pfam" id="PF02875">
    <property type="entry name" value="Mur_ligase_C"/>
    <property type="match status" value="1"/>
</dbReference>
<dbReference type="EC" id="6.3.2.17" evidence="2"/>
<comment type="catalytic activity">
    <reaction evidence="9">
        <text>(6S)-5,6,7,8-tetrahydrofolyl-(gamma-L-Glu)(n) + L-glutamate + ATP = (6S)-5,6,7,8-tetrahydrofolyl-(gamma-L-Glu)(n+1) + ADP + phosphate + H(+)</text>
        <dbReference type="Rhea" id="RHEA:10580"/>
        <dbReference type="Rhea" id="RHEA-COMP:14738"/>
        <dbReference type="Rhea" id="RHEA-COMP:14740"/>
        <dbReference type="ChEBI" id="CHEBI:15378"/>
        <dbReference type="ChEBI" id="CHEBI:29985"/>
        <dbReference type="ChEBI" id="CHEBI:30616"/>
        <dbReference type="ChEBI" id="CHEBI:43474"/>
        <dbReference type="ChEBI" id="CHEBI:141005"/>
        <dbReference type="ChEBI" id="CHEBI:456216"/>
        <dbReference type="EC" id="6.3.2.17"/>
    </reaction>
</comment>
<comment type="caution">
    <text evidence="13">The sequence shown here is derived from an EMBL/GenBank/DDBJ whole genome shotgun (WGS) entry which is preliminary data.</text>
</comment>
<evidence type="ECO:0000256" key="1">
    <source>
        <dbReference type="ARBA" id="ARBA00008276"/>
    </source>
</evidence>
<evidence type="ECO:0000313" key="13">
    <source>
        <dbReference type="EMBL" id="MBD8026836.1"/>
    </source>
</evidence>
<dbReference type="PROSITE" id="PS01012">
    <property type="entry name" value="FOLYLPOLYGLU_SYNT_2"/>
    <property type="match status" value="1"/>
</dbReference>